<feature type="compositionally biased region" description="Acidic residues" evidence="1">
    <location>
        <begin position="18"/>
        <end position="32"/>
    </location>
</feature>
<keyword evidence="3" id="KW-1185">Reference proteome</keyword>
<reference evidence="2 3" key="1">
    <citation type="journal article" date="2021" name="Sci. Rep.">
        <title>The genome of the diatom Chaetoceros tenuissimus carries an ancient integrated fragment of an extant virus.</title>
        <authorList>
            <person name="Hongo Y."/>
            <person name="Kimura K."/>
            <person name="Takaki Y."/>
            <person name="Yoshida Y."/>
            <person name="Baba S."/>
            <person name="Kobayashi G."/>
            <person name="Nagasaki K."/>
            <person name="Hano T."/>
            <person name="Tomaru Y."/>
        </authorList>
    </citation>
    <scope>NUCLEOTIDE SEQUENCE [LARGE SCALE GENOMIC DNA]</scope>
    <source>
        <strain evidence="2 3">NIES-3715</strain>
    </source>
</reference>
<dbReference type="EMBL" id="BLLK01000047">
    <property type="protein sequence ID" value="GFH53689.1"/>
    <property type="molecule type" value="Genomic_DNA"/>
</dbReference>
<proteinExistence type="predicted"/>
<feature type="compositionally biased region" description="Basic and acidic residues" evidence="1">
    <location>
        <begin position="1"/>
        <end position="11"/>
    </location>
</feature>
<accession>A0AAD3H8C5</accession>
<dbReference type="Proteomes" id="UP001054902">
    <property type="component" value="Unassembled WGS sequence"/>
</dbReference>
<dbReference type="AlphaFoldDB" id="A0AAD3H8C5"/>
<gene>
    <name evidence="2" type="ORF">CTEN210_10165</name>
</gene>
<comment type="caution">
    <text evidence="2">The sequence shown here is derived from an EMBL/GenBank/DDBJ whole genome shotgun (WGS) entry which is preliminary data.</text>
</comment>
<feature type="region of interest" description="Disordered" evidence="1">
    <location>
        <begin position="1"/>
        <end position="40"/>
    </location>
</feature>
<evidence type="ECO:0000313" key="3">
    <source>
        <dbReference type="Proteomes" id="UP001054902"/>
    </source>
</evidence>
<evidence type="ECO:0000256" key="1">
    <source>
        <dbReference type="SAM" id="MobiDB-lite"/>
    </source>
</evidence>
<dbReference type="InterPro" id="IPR011604">
    <property type="entry name" value="PDDEXK-like_dom_sf"/>
</dbReference>
<dbReference type="Gene3D" id="3.90.320.10">
    <property type="match status" value="1"/>
</dbReference>
<sequence length="1030" mass="118717">MDPNEHEELIGEHLGASDAEEEEDTEEEEPNLDDTSKKKWHDVHPSDVNFNINEGRKKAFSSAREEVLHYKKRLKEKTGKSVLHIYDAIDVIFGVESPFFRELAIILGTTHDPEETYKFLATFTFQCIMTKDTNKFYDILEKLTGKGASTNVPLAREEYEEYWRKLAEHGMKRSVVSDSFRSVPGWERLQQVLNALCRELMIEGREGKISLVFDDDKIWLTVSGANGVDKFKLKIVRHTKDNRDGLNAHSLCTTGFMFPVNIQYEMEKDSPLQAYERAMSQVNSSASNEVNLITYTDRGYTDKARVAKRMKKGGDLAATVQRQQGWGFTYDQYLQSNDTRKLLNTQGCASQFVKYQKIHNKTLTLSAFKNGTNSISLAISTLHSGHSWEGIPFNNDCTYPSQSDCLKEIYTNKEAVENPESCKDAILDLMRGRVKFLTREQGTSDWFLLRKMSFSSSIASSAFNSYFPLLYSGEKKTEASLVAQILRGPTWQRYYVPLHDQVQGTVIDISKENDQFLSFMKVLAETPFPESDRPIRNEPVICEKFVDAVGRGALSSVTNVKRVLAAFGTGLVAREDKPYIKDSIDGLLVVELDDDENSQEVWGVEIKSRVATDEINKETDYQKKVYGEWRRHNDEWKYDWTYTECKTYSCFTKDVMHKAIRKMAERCQILHHASIYELDKMVFLVGDREGYILQGNIITLSATSIRSYNNVLEEMYDDTLAWAYDENRERELNKVKDLAATIKSIGGREEFESVFYLWRHVSQNETLPLPPLKRLIPAIHATWNAHKSGSDTTTALIEDHRFQHPHCNTNSRASSRLILIAFVVAHRGIQVVGFNESSHENIQNLRKSASKRKIRMIHDYFLHKIQTIRNQDASSQGPSLLATDSLRRSRRLNVEIVRYPAPRTNETPTRNTRTKRNRTPDCSEYWSRIRACRGSGGFPVQMQYIEKGRLKTRPIKCWLCGKDTHVMCLYCRRGFCNGRITIKNQEFPEGTYRIPTLKNPQEYWYGVQTCYMKEHFFYVEETEETESNES</sequence>
<name>A0AAD3H8C5_9STRA</name>
<organism evidence="2 3">
    <name type="scientific">Chaetoceros tenuissimus</name>
    <dbReference type="NCBI Taxonomy" id="426638"/>
    <lineage>
        <taxon>Eukaryota</taxon>
        <taxon>Sar</taxon>
        <taxon>Stramenopiles</taxon>
        <taxon>Ochrophyta</taxon>
        <taxon>Bacillariophyta</taxon>
        <taxon>Coscinodiscophyceae</taxon>
        <taxon>Chaetocerotophycidae</taxon>
        <taxon>Chaetocerotales</taxon>
        <taxon>Chaetocerotaceae</taxon>
        <taxon>Chaetoceros</taxon>
    </lineage>
</organism>
<protein>
    <submittedName>
        <fullName evidence="2">Uncharacterized protein</fullName>
    </submittedName>
</protein>
<evidence type="ECO:0000313" key="2">
    <source>
        <dbReference type="EMBL" id="GFH53689.1"/>
    </source>
</evidence>